<reference evidence="2 3" key="1">
    <citation type="journal article" date="2018" name="Nat. Ecol. Evol.">
        <title>Genomic signatures of mitonuclear coevolution across populations of Tigriopus californicus.</title>
        <authorList>
            <person name="Barreto F.S."/>
            <person name="Watson E.T."/>
            <person name="Lima T.G."/>
            <person name="Willett C.S."/>
            <person name="Edmands S."/>
            <person name="Li W."/>
            <person name="Burton R.S."/>
        </authorList>
    </citation>
    <scope>NUCLEOTIDE SEQUENCE [LARGE SCALE GENOMIC DNA]</scope>
    <source>
        <strain evidence="2 3">San Diego</strain>
    </source>
</reference>
<keyword evidence="1" id="KW-0472">Membrane</keyword>
<accession>A0A553P2C7</accession>
<comment type="caution">
    <text evidence="2">The sequence shown here is derived from an EMBL/GenBank/DDBJ whole genome shotgun (WGS) entry which is preliminary data.</text>
</comment>
<protein>
    <submittedName>
        <fullName evidence="2">Uncharacterized protein</fullName>
    </submittedName>
</protein>
<feature type="transmembrane region" description="Helical" evidence="1">
    <location>
        <begin position="61"/>
        <end position="85"/>
    </location>
</feature>
<evidence type="ECO:0000313" key="2">
    <source>
        <dbReference type="EMBL" id="TRY71833.1"/>
    </source>
</evidence>
<dbReference type="Proteomes" id="UP000318571">
    <property type="component" value="Chromosome 7"/>
</dbReference>
<dbReference type="AlphaFoldDB" id="A0A553P2C7"/>
<keyword evidence="1" id="KW-1133">Transmembrane helix</keyword>
<sequence length="87" mass="10117">MFKHIVMTNNEDSFSCHRFLRILCYVDWTPEVTLRSYGIWTTIVSVILLIIHITTNAIDNLYFYDAVVDLVTILVIAINGIFMLYQA</sequence>
<evidence type="ECO:0000256" key="1">
    <source>
        <dbReference type="SAM" id="Phobius"/>
    </source>
</evidence>
<keyword evidence="1" id="KW-0812">Transmembrane</keyword>
<gene>
    <name evidence="2" type="ORF">TCAL_10391</name>
</gene>
<keyword evidence="3" id="KW-1185">Reference proteome</keyword>
<proteinExistence type="predicted"/>
<name>A0A553P2C7_TIGCA</name>
<feature type="transmembrane region" description="Helical" evidence="1">
    <location>
        <begin position="37"/>
        <end position="55"/>
    </location>
</feature>
<dbReference type="EMBL" id="VCGU01000008">
    <property type="protein sequence ID" value="TRY71833.1"/>
    <property type="molecule type" value="Genomic_DNA"/>
</dbReference>
<evidence type="ECO:0000313" key="3">
    <source>
        <dbReference type="Proteomes" id="UP000318571"/>
    </source>
</evidence>
<organism evidence="2 3">
    <name type="scientific">Tigriopus californicus</name>
    <name type="common">Marine copepod</name>
    <dbReference type="NCBI Taxonomy" id="6832"/>
    <lineage>
        <taxon>Eukaryota</taxon>
        <taxon>Metazoa</taxon>
        <taxon>Ecdysozoa</taxon>
        <taxon>Arthropoda</taxon>
        <taxon>Crustacea</taxon>
        <taxon>Multicrustacea</taxon>
        <taxon>Hexanauplia</taxon>
        <taxon>Copepoda</taxon>
        <taxon>Harpacticoida</taxon>
        <taxon>Harpacticidae</taxon>
        <taxon>Tigriopus</taxon>
    </lineage>
</organism>